<dbReference type="GO" id="GO:0050355">
    <property type="term" value="F:inorganic triphosphate phosphatase activity"/>
    <property type="evidence" value="ECO:0007669"/>
    <property type="project" value="InterPro"/>
</dbReference>
<sequence>MSAEIETELKLSATPEAIATLLADATAFGDGATKTRQVSTYFDTDALALHEAGLSLRVRRIGDRRVQTVKAESATAASLFAREEAERDVTGDEPELGSGTIPLAPAEGRWPMPVAPVFATEIERTKIVHATDGSRIELVADSGRVVAGGREEAISEIELELLDGDRRALFALARRLAKLAPLRLGVRSKSERGYGLLADRRGKSDKAEPVRLGDDMDAATAFEAIAGACLRHFRLNEDRLLDTGRAEPLHQARVALRRLRSALTIFGDMLAGPERDRLRDELRWISSLLGEVRNIDVLIPQIDHAPTVTLLDEARVRALAEVRDALESTRMRTLILDLLEWITVGEWRDDEDRAALRETPARIYAHDVLDGLRRRLKRRGRQLGKQTEEQRHAVRITGKKLRYAGEFFASLFPGKKAARRRDGFLGAIEELQTALGELNDLASGRELLARLGIADGETLLREGKRKETKKLLADAEAAYDAIVDGKRFWR</sequence>
<dbReference type="EMBL" id="VNIM01000041">
    <property type="protein sequence ID" value="TVV73855.1"/>
    <property type="molecule type" value="Genomic_DNA"/>
</dbReference>
<dbReference type="Pfam" id="PF01928">
    <property type="entry name" value="CYTH"/>
    <property type="match status" value="1"/>
</dbReference>
<dbReference type="GO" id="GO:0046872">
    <property type="term" value="F:metal ion binding"/>
    <property type="evidence" value="ECO:0007669"/>
    <property type="project" value="TreeGrafter"/>
</dbReference>
<dbReference type="PANTHER" id="PTHR39569">
    <property type="entry name" value="INORGANIC TRIPHOSPHATASE"/>
    <property type="match status" value="1"/>
</dbReference>
<accession>A0A558R388</accession>
<feature type="domain" description="CYTH" evidence="2">
    <location>
        <begin position="2"/>
        <end position="200"/>
    </location>
</feature>
<dbReference type="SMART" id="SM00880">
    <property type="entry name" value="CHAD"/>
    <property type="match status" value="1"/>
</dbReference>
<evidence type="ECO:0000259" key="2">
    <source>
        <dbReference type="PROSITE" id="PS51707"/>
    </source>
</evidence>
<dbReference type="InterPro" id="IPR033469">
    <property type="entry name" value="CYTH-like_dom_sf"/>
</dbReference>
<proteinExistence type="predicted"/>
<gene>
    <name evidence="4" type="ORF">FOY91_11310</name>
</gene>
<dbReference type="CDD" id="cd07756">
    <property type="entry name" value="CYTH-like_Pase_CHAD"/>
    <property type="match status" value="1"/>
</dbReference>
<dbReference type="Gene3D" id="2.40.320.10">
    <property type="entry name" value="Hypothetical Protein Pfu-838710-001"/>
    <property type="match status" value="1"/>
</dbReference>
<comment type="caution">
    <text evidence="4">The sequence shown here is derived from an EMBL/GenBank/DDBJ whole genome shotgun (WGS) entry which is preliminary data.</text>
</comment>
<dbReference type="OrthoDB" id="9777271at2"/>
<feature type="region of interest" description="Disordered" evidence="1">
    <location>
        <begin position="83"/>
        <end position="105"/>
    </location>
</feature>
<dbReference type="Pfam" id="PF05235">
    <property type="entry name" value="CHAD"/>
    <property type="match status" value="1"/>
</dbReference>
<evidence type="ECO:0000313" key="5">
    <source>
        <dbReference type="Proteomes" id="UP000318681"/>
    </source>
</evidence>
<dbReference type="InterPro" id="IPR038186">
    <property type="entry name" value="CHAD_dom_sf"/>
</dbReference>
<dbReference type="Proteomes" id="UP000318681">
    <property type="component" value="Unassembled WGS sequence"/>
</dbReference>
<dbReference type="PROSITE" id="PS51707">
    <property type="entry name" value="CYTH"/>
    <property type="match status" value="1"/>
</dbReference>
<dbReference type="SMART" id="SM01118">
    <property type="entry name" value="CYTH"/>
    <property type="match status" value="1"/>
</dbReference>
<evidence type="ECO:0000259" key="3">
    <source>
        <dbReference type="PROSITE" id="PS51708"/>
    </source>
</evidence>
<evidence type="ECO:0000256" key="1">
    <source>
        <dbReference type="SAM" id="MobiDB-lite"/>
    </source>
</evidence>
<dbReference type="SUPFAM" id="SSF55154">
    <property type="entry name" value="CYTH-like phosphatases"/>
    <property type="match status" value="1"/>
</dbReference>
<dbReference type="InterPro" id="IPR039013">
    <property type="entry name" value="YgiF"/>
</dbReference>
<feature type="domain" description="CHAD" evidence="3">
    <location>
        <begin position="215"/>
        <end position="487"/>
    </location>
</feature>
<dbReference type="Gene3D" id="1.40.20.10">
    <property type="entry name" value="CHAD domain"/>
    <property type="match status" value="1"/>
</dbReference>
<protein>
    <submittedName>
        <fullName evidence="4">CHAD domain-containing protein</fullName>
    </submittedName>
</protein>
<keyword evidence="5" id="KW-1185">Reference proteome</keyword>
<organism evidence="4 5">
    <name type="scientific">Alterirhizorhabdus solaris</name>
    <dbReference type="NCBI Taxonomy" id="2529389"/>
    <lineage>
        <taxon>Bacteria</taxon>
        <taxon>Pseudomonadati</taxon>
        <taxon>Pseudomonadota</taxon>
        <taxon>Alphaproteobacteria</taxon>
        <taxon>Sphingomonadales</taxon>
        <taxon>Rhizorhabdaceae</taxon>
        <taxon>Alterirhizorhabdus</taxon>
    </lineage>
</organism>
<dbReference type="PANTHER" id="PTHR39569:SF1">
    <property type="entry name" value="INORGANIC TRIPHOSPHATASE"/>
    <property type="match status" value="1"/>
</dbReference>
<evidence type="ECO:0000313" key="4">
    <source>
        <dbReference type="EMBL" id="TVV73855.1"/>
    </source>
</evidence>
<reference evidence="4 5" key="1">
    <citation type="submission" date="2019-07" db="EMBL/GenBank/DDBJ databases">
        <title>Sphingomonas solaris sp. nov., isolated from a solar panel from Boston, Massachusetts.</title>
        <authorList>
            <person name="Tanner K."/>
            <person name="Pascual J."/>
            <person name="Mancuso C."/>
            <person name="Pereto J."/>
            <person name="Khalil A."/>
            <person name="Vilanova C."/>
        </authorList>
    </citation>
    <scope>NUCLEOTIDE SEQUENCE [LARGE SCALE GENOMIC DNA]</scope>
    <source>
        <strain evidence="4 5">R4DWN</strain>
    </source>
</reference>
<dbReference type="RefSeq" id="WP_145151635.1">
    <property type="nucleotide sequence ID" value="NZ_VNIM01000041.1"/>
</dbReference>
<dbReference type="PROSITE" id="PS51708">
    <property type="entry name" value="CHAD"/>
    <property type="match status" value="1"/>
</dbReference>
<name>A0A558R388_9SPHN</name>
<dbReference type="InterPro" id="IPR007899">
    <property type="entry name" value="CHAD_dom"/>
</dbReference>
<dbReference type="AlphaFoldDB" id="A0A558R388"/>
<dbReference type="InterPro" id="IPR023577">
    <property type="entry name" value="CYTH_domain"/>
</dbReference>